<sequence length="156" mass="15848">MLSAMTIALPVPAFALVVNSQSSASTGGQTVTGGQSAVTGDSSASAQSTTIINANDNGGTINVDVETKSNGVESRESVKKSFTAGEEVNVDVATTSPGAKSTVQISLQPPSSTTSSSLAASTSAEDEIATTTGLRTFVYNVFANLLAKLSSWFPFF</sequence>
<feature type="region of interest" description="Disordered" evidence="1">
    <location>
        <begin position="24"/>
        <end position="44"/>
    </location>
</feature>
<feature type="compositionally biased region" description="Low complexity" evidence="1">
    <location>
        <begin position="24"/>
        <end position="40"/>
    </location>
</feature>
<name>A0A1F6CHK6_9BACT</name>
<dbReference type="STRING" id="1798481.A2678_03290"/>
<accession>A0A1F6CHK6</accession>
<protein>
    <recommendedName>
        <fullName evidence="5">DUF5666 domain-containing protein</fullName>
    </recommendedName>
</protein>
<dbReference type="EMBL" id="MFKU01000011">
    <property type="protein sequence ID" value="OGG48497.1"/>
    <property type="molecule type" value="Genomic_DNA"/>
</dbReference>
<evidence type="ECO:0000313" key="4">
    <source>
        <dbReference type="Proteomes" id="UP000178815"/>
    </source>
</evidence>
<dbReference type="AlphaFoldDB" id="A0A1F6CHK6"/>
<evidence type="ECO:0000256" key="2">
    <source>
        <dbReference type="SAM" id="SignalP"/>
    </source>
</evidence>
<feature type="signal peptide" evidence="2">
    <location>
        <begin position="1"/>
        <end position="24"/>
    </location>
</feature>
<organism evidence="3 4">
    <name type="scientific">Candidatus Kaiserbacteria bacterium RIFCSPHIGHO2_01_FULL_53_31</name>
    <dbReference type="NCBI Taxonomy" id="1798481"/>
    <lineage>
        <taxon>Bacteria</taxon>
        <taxon>Candidatus Kaiseribacteriota</taxon>
    </lineage>
</organism>
<evidence type="ECO:0000256" key="1">
    <source>
        <dbReference type="SAM" id="MobiDB-lite"/>
    </source>
</evidence>
<dbReference type="Proteomes" id="UP000178815">
    <property type="component" value="Unassembled WGS sequence"/>
</dbReference>
<comment type="caution">
    <text evidence="3">The sequence shown here is derived from an EMBL/GenBank/DDBJ whole genome shotgun (WGS) entry which is preliminary data.</text>
</comment>
<evidence type="ECO:0008006" key="5">
    <source>
        <dbReference type="Google" id="ProtNLM"/>
    </source>
</evidence>
<gene>
    <name evidence="3" type="ORF">A2678_03290</name>
</gene>
<feature type="region of interest" description="Disordered" evidence="1">
    <location>
        <begin position="99"/>
        <end position="119"/>
    </location>
</feature>
<feature type="chain" id="PRO_5009523392" description="DUF5666 domain-containing protein" evidence="2">
    <location>
        <begin position="25"/>
        <end position="156"/>
    </location>
</feature>
<feature type="compositionally biased region" description="Polar residues" evidence="1">
    <location>
        <begin position="99"/>
        <end position="110"/>
    </location>
</feature>
<proteinExistence type="predicted"/>
<reference evidence="3 4" key="1">
    <citation type="journal article" date="2016" name="Nat. Commun.">
        <title>Thousands of microbial genomes shed light on interconnected biogeochemical processes in an aquifer system.</title>
        <authorList>
            <person name="Anantharaman K."/>
            <person name="Brown C.T."/>
            <person name="Hug L.A."/>
            <person name="Sharon I."/>
            <person name="Castelle C.J."/>
            <person name="Probst A.J."/>
            <person name="Thomas B.C."/>
            <person name="Singh A."/>
            <person name="Wilkins M.J."/>
            <person name="Karaoz U."/>
            <person name="Brodie E.L."/>
            <person name="Williams K.H."/>
            <person name="Hubbard S.S."/>
            <person name="Banfield J.F."/>
        </authorList>
    </citation>
    <scope>NUCLEOTIDE SEQUENCE [LARGE SCALE GENOMIC DNA]</scope>
</reference>
<evidence type="ECO:0000313" key="3">
    <source>
        <dbReference type="EMBL" id="OGG48497.1"/>
    </source>
</evidence>
<keyword evidence="2" id="KW-0732">Signal</keyword>